<evidence type="ECO:0000256" key="9">
    <source>
        <dbReference type="ARBA" id="ARBA00032824"/>
    </source>
</evidence>
<evidence type="ECO:0000256" key="1">
    <source>
        <dbReference type="ARBA" id="ARBA00003330"/>
    </source>
</evidence>
<comment type="catalytic activity">
    <reaction evidence="12">
        <text>a hydroperoxide + [thioredoxin]-dithiol = an alcohol + [thioredoxin]-disulfide + H2O</text>
        <dbReference type="Rhea" id="RHEA:62620"/>
        <dbReference type="Rhea" id="RHEA-COMP:10698"/>
        <dbReference type="Rhea" id="RHEA-COMP:10700"/>
        <dbReference type="ChEBI" id="CHEBI:15377"/>
        <dbReference type="ChEBI" id="CHEBI:29950"/>
        <dbReference type="ChEBI" id="CHEBI:30879"/>
        <dbReference type="ChEBI" id="CHEBI:35924"/>
        <dbReference type="ChEBI" id="CHEBI:50058"/>
        <dbReference type="EC" id="1.11.1.24"/>
    </reaction>
</comment>
<keyword evidence="7" id="KW-1015">Disulfide bond</keyword>
<dbReference type="PROSITE" id="PS51352">
    <property type="entry name" value="THIOREDOXIN_2"/>
    <property type="match status" value="1"/>
</dbReference>
<comment type="subunit">
    <text evidence="2">Monomer.</text>
</comment>
<keyword evidence="8" id="KW-0676">Redox-active center</keyword>
<dbReference type="Gene3D" id="3.40.30.10">
    <property type="entry name" value="Glutaredoxin"/>
    <property type="match status" value="1"/>
</dbReference>
<sequence length="185" mass="19161">MKHLKLAVLGAVCAAAFAGPALAELKPGDKAPAFTAPAYLAGEAFTFELGDALEQGPVVVYFFPAANTPGCNVEAALFSQAIDKFKAHGASVIGVTAGNVDQLAEFSSNTETCGGKFPVAADTGAKIAAEYDAVLDKKPEWADRTSYVVAPDGTVAAAYSDLNPNRHVREMLAAVEALEVEGLEK</sequence>
<gene>
    <name evidence="15" type="ORF">SNE34_03580</name>
</gene>
<feature type="domain" description="Thioredoxin" evidence="14">
    <location>
        <begin position="25"/>
        <end position="180"/>
    </location>
</feature>
<evidence type="ECO:0000259" key="14">
    <source>
        <dbReference type="PROSITE" id="PS51352"/>
    </source>
</evidence>
<dbReference type="Proteomes" id="UP001355056">
    <property type="component" value="Unassembled WGS sequence"/>
</dbReference>
<keyword evidence="4 15" id="KW-0575">Peroxidase</keyword>
<evidence type="ECO:0000313" key="16">
    <source>
        <dbReference type="Proteomes" id="UP001355056"/>
    </source>
</evidence>
<dbReference type="Pfam" id="PF00578">
    <property type="entry name" value="AhpC-TSA"/>
    <property type="match status" value="1"/>
</dbReference>
<feature type="signal peptide" evidence="13">
    <location>
        <begin position="1"/>
        <end position="23"/>
    </location>
</feature>
<comment type="caution">
    <text evidence="15">The sequence shown here is derived from an EMBL/GenBank/DDBJ whole genome shotgun (WGS) entry which is preliminary data.</text>
</comment>
<dbReference type="InterPro" id="IPR000866">
    <property type="entry name" value="AhpC/TSA"/>
</dbReference>
<dbReference type="PIRSF" id="PIRSF000239">
    <property type="entry name" value="AHPC"/>
    <property type="match status" value="1"/>
</dbReference>
<evidence type="ECO:0000256" key="7">
    <source>
        <dbReference type="ARBA" id="ARBA00023157"/>
    </source>
</evidence>
<dbReference type="InterPro" id="IPR013766">
    <property type="entry name" value="Thioredoxin_domain"/>
</dbReference>
<evidence type="ECO:0000256" key="3">
    <source>
        <dbReference type="ARBA" id="ARBA00013017"/>
    </source>
</evidence>
<evidence type="ECO:0000256" key="11">
    <source>
        <dbReference type="ARBA" id="ARBA00042639"/>
    </source>
</evidence>
<evidence type="ECO:0000256" key="8">
    <source>
        <dbReference type="ARBA" id="ARBA00023284"/>
    </source>
</evidence>
<proteinExistence type="inferred from homology"/>
<reference evidence="15 16" key="1">
    <citation type="journal article" date="2016" name="Int. J. Syst. Evol. Microbiol.">
        <title>Lysobacter erysipheiresistens sp. nov., an antagonist of powdery mildew, isolated from tobacco-cultivated soil.</title>
        <authorList>
            <person name="Xie B."/>
            <person name="Li T."/>
            <person name="Lin X."/>
            <person name="Wang C.J."/>
            <person name="Chen Y.J."/>
            <person name="Liu W.J."/>
            <person name="Zhao Z.W."/>
        </authorList>
    </citation>
    <scope>NUCLEOTIDE SEQUENCE [LARGE SCALE GENOMIC DNA]</scope>
    <source>
        <strain evidence="15 16">RS-LYSO-3</strain>
    </source>
</reference>
<dbReference type="EC" id="1.11.1.24" evidence="3"/>
<accession>A0ABU7YVY1</accession>
<evidence type="ECO:0000256" key="2">
    <source>
        <dbReference type="ARBA" id="ARBA00011245"/>
    </source>
</evidence>
<comment type="function">
    <text evidence="1">Thiol-specific peroxidase that catalyzes the reduction of hydrogen peroxide and organic hydroperoxides to water and alcohols, respectively. Plays a role in cell protection against oxidative stress by detoxifying peroxides and as sensor of hydrogen peroxide-mediated signaling events.</text>
</comment>
<protein>
    <recommendedName>
        <fullName evidence="3">thioredoxin-dependent peroxiredoxin</fullName>
        <ecNumber evidence="3">1.11.1.24</ecNumber>
    </recommendedName>
    <alternativeName>
        <fullName evidence="9">Thioredoxin peroxidase</fullName>
    </alternativeName>
    <alternativeName>
        <fullName evidence="11">Thioredoxin-dependent peroxiredoxin Bcp</fullName>
    </alternativeName>
</protein>
<dbReference type="PANTHER" id="PTHR42801:SF4">
    <property type="entry name" value="AHPC_TSA FAMILY PROTEIN"/>
    <property type="match status" value="1"/>
</dbReference>
<organism evidence="15 16">
    <name type="scientific">Novilysobacter erysipheiresistens</name>
    <dbReference type="NCBI Taxonomy" id="1749332"/>
    <lineage>
        <taxon>Bacteria</taxon>
        <taxon>Pseudomonadati</taxon>
        <taxon>Pseudomonadota</taxon>
        <taxon>Gammaproteobacteria</taxon>
        <taxon>Lysobacterales</taxon>
        <taxon>Lysobacteraceae</taxon>
        <taxon>Novilysobacter</taxon>
    </lineage>
</organism>
<evidence type="ECO:0000256" key="6">
    <source>
        <dbReference type="ARBA" id="ARBA00023002"/>
    </source>
</evidence>
<dbReference type="InterPro" id="IPR036249">
    <property type="entry name" value="Thioredoxin-like_sf"/>
</dbReference>
<name>A0ABU7YVY1_9GAMM</name>
<evidence type="ECO:0000313" key="15">
    <source>
        <dbReference type="EMBL" id="MEG3183093.1"/>
    </source>
</evidence>
<keyword evidence="5" id="KW-0049">Antioxidant</keyword>
<dbReference type="InterPro" id="IPR050924">
    <property type="entry name" value="Peroxiredoxin_BCP/PrxQ"/>
</dbReference>
<feature type="chain" id="PRO_5045137398" description="thioredoxin-dependent peroxiredoxin" evidence="13">
    <location>
        <begin position="24"/>
        <end position="185"/>
    </location>
</feature>
<evidence type="ECO:0000256" key="5">
    <source>
        <dbReference type="ARBA" id="ARBA00022862"/>
    </source>
</evidence>
<dbReference type="EMBL" id="JAXGFP010000002">
    <property type="protein sequence ID" value="MEG3183093.1"/>
    <property type="molecule type" value="Genomic_DNA"/>
</dbReference>
<evidence type="ECO:0000256" key="12">
    <source>
        <dbReference type="ARBA" id="ARBA00049091"/>
    </source>
</evidence>
<dbReference type="InterPro" id="IPR024706">
    <property type="entry name" value="Peroxiredoxin_AhpC-typ"/>
</dbReference>
<dbReference type="CDD" id="cd03017">
    <property type="entry name" value="PRX_BCP"/>
    <property type="match status" value="1"/>
</dbReference>
<evidence type="ECO:0000256" key="10">
    <source>
        <dbReference type="ARBA" id="ARBA00038489"/>
    </source>
</evidence>
<dbReference type="GO" id="GO:0140824">
    <property type="term" value="F:thioredoxin-dependent peroxiredoxin activity"/>
    <property type="evidence" value="ECO:0007669"/>
    <property type="project" value="UniProtKB-EC"/>
</dbReference>
<dbReference type="SUPFAM" id="SSF52833">
    <property type="entry name" value="Thioredoxin-like"/>
    <property type="match status" value="1"/>
</dbReference>
<comment type="similarity">
    <text evidence="10">Belongs to the peroxiredoxin family. BCP/PrxQ subfamily.</text>
</comment>
<dbReference type="RefSeq" id="WP_332614812.1">
    <property type="nucleotide sequence ID" value="NZ_JAXGFP010000002.1"/>
</dbReference>
<keyword evidence="13" id="KW-0732">Signal</keyword>
<dbReference type="PANTHER" id="PTHR42801">
    <property type="entry name" value="THIOREDOXIN-DEPENDENT PEROXIDE REDUCTASE"/>
    <property type="match status" value="1"/>
</dbReference>
<evidence type="ECO:0000256" key="13">
    <source>
        <dbReference type="SAM" id="SignalP"/>
    </source>
</evidence>
<keyword evidence="16" id="KW-1185">Reference proteome</keyword>
<evidence type="ECO:0000256" key="4">
    <source>
        <dbReference type="ARBA" id="ARBA00022559"/>
    </source>
</evidence>
<keyword evidence="6 15" id="KW-0560">Oxidoreductase</keyword>